<evidence type="ECO:0000313" key="4">
    <source>
        <dbReference type="Proteomes" id="UP000199147"/>
    </source>
</evidence>
<dbReference type="SUPFAM" id="SSF54637">
    <property type="entry name" value="Thioesterase/thiol ester dehydrase-isomerase"/>
    <property type="match status" value="1"/>
</dbReference>
<keyword evidence="1" id="KW-0378">Hydrolase</keyword>
<organism evidence="3 4">
    <name type="scientific">Mycolicibacterium neworleansense</name>
    <dbReference type="NCBI Taxonomy" id="146018"/>
    <lineage>
        <taxon>Bacteria</taxon>
        <taxon>Bacillati</taxon>
        <taxon>Actinomycetota</taxon>
        <taxon>Actinomycetes</taxon>
        <taxon>Mycobacteriales</taxon>
        <taxon>Mycobacteriaceae</taxon>
        <taxon>Mycolicibacterium</taxon>
    </lineage>
</organism>
<sequence>MTTSIFELFELIGYRDAPGADDEAVVELPVAPHVVNTNGGLQGGLLATLVDTAAGKLAMRQLPPGRSVVTSDLNLRYLRPVTEGAARAVARVVHAGKRSMVIQVDIFTVPDNDLAVVATVSFAKIHAKEATT</sequence>
<reference evidence="4" key="1">
    <citation type="submission" date="2015-07" db="EMBL/GenBank/DDBJ databases">
        <authorList>
            <person name="Urmite Genomes"/>
        </authorList>
    </citation>
    <scope>NUCLEOTIDE SEQUENCE [LARGE SCALE GENOMIC DNA]</scope>
    <source>
        <strain evidence="4">type strain: ATCC 49404</strain>
    </source>
</reference>
<dbReference type="AlphaFoldDB" id="A0A0H5S2U2"/>
<dbReference type="Proteomes" id="UP000199147">
    <property type="component" value="Unassembled WGS sequence"/>
</dbReference>
<evidence type="ECO:0000259" key="2">
    <source>
        <dbReference type="Pfam" id="PF03061"/>
    </source>
</evidence>
<dbReference type="NCBIfam" id="TIGR00369">
    <property type="entry name" value="unchar_dom_1"/>
    <property type="match status" value="1"/>
</dbReference>
<gene>
    <name evidence="3" type="ORF">BN2156_02229</name>
</gene>
<dbReference type="CDD" id="cd03443">
    <property type="entry name" value="PaaI_thioesterase"/>
    <property type="match status" value="1"/>
</dbReference>
<feature type="domain" description="Thioesterase" evidence="2">
    <location>
        <begin position="41"/>
        <end position="112"/>
    </location>
</feature>
<dbReference type="EMBL" id="CWKH01000001">
    <property type="protein sequence ID" value="CRZ15369.1"/>
    <property type="molecule type" value="Genomic_DNA"/>
</dbReference>
<dbReference type="InterPro" id="IPR003736">
    <property type="entry name" value="PAAI_dom"/>
</dbReference>
<accession>A0A0H5S2U2</accession>
<dbReference type="Pfam" id="PF03061">
    <property type="entry name" value="4HBT"/>
    <property type="match status" value="1"/>
</dbReference>
<keyword evidence="4" id="KW-1185">Reference proteome</keyword>
<dbReference type="PANTHER" id="PTHR43240">
    <property type="entry name" value="1,4-DIHYDROXY-2-NAPHTHOYL-COA THIOESTERASE 1"/>
    <property type="match status" value="1"/>
</dbReference>
<dbReference type="RefSeq" id="WP_235625273.1">
    <property type="nucleotide sequence ID" value="NZ_CWKH01000001.1"/>
</dbReference>
<dbReference type="InterPro" id="IPR006683">
    <property type="entry name" value="Thioestr_dom"/>
</dbReference>
<protein>
    <submittedName>
        <fullName evidence="3">Putative transcriptional regulatory protein</fullName>
    </submittedName>
</protein>
<proteinExistence type="predicted"/>
<evidence type="ECO:0000256" key="1">
    <source>
        <dbReference type="ARBA" id="ARBA00022801"/>
    </source>
</evidence>
<dbReference type="STRING" id="146018.BN2156_02229"/>
<evidence type="ECO:0000313" key="3">
    <source>
        <dbReference type="EMBL" id="CRZ15369.1"/>
    </source>
</evidence>
<dbReference type="Gene3D" id="3.10.129.10">
    <property type="entry name" value="Hotdog Thioesterase"/>
    <property type="match status" value="1"/>
</dbReference>
<dbReference type="GO" id="GO:0016289">
    <property type="term" value="F:acyl-CoA hydrolase activity"/>
    <property type="evidence" value="ECO:0007669"/>
    <property type="project" value="UniProtKB-ARBA"/>
</dbReference>
<name>A0A0H5S2U2_9MYCO</name>
<dbReference type="InterPro" id="IPR029069">
    <property type="entry name" value="HotDog_dom_sf"/>
</dbReference>